<dbReference type="Pfam" id="PF03130">
    <property type="entry name" value="HEAT_PBS"/>
    <property type="match status" value="1"/>
</dbReference>
<dbReference type="Gene3D" id="1.25.10.10">
    <property type="entry name" value="Leucine-rich Repeat Variant"/>
    <property type="match status" value="3"/>
</dbReference>
<dbReference type="AlphaFoldDB" id="A0AA96GGQ9"/>
<sequence length="365" mass="39698">MVDSVAEHISALDDEDWGVREDAAVALGRLGDPRSVQPLIRTLRDSDRAVREAATAALKALGEPAILSLGFCLQDLNPQVQESAACILADIANEQVLDPLLSAALNPNWIVRMSAAKGLSRIQNSQAIDTLILLLQDKVPAVREEAGRAIQTIGNTSIPKLLEKLKDQNWKIRLRAVEALTLLKPLEAVGHLMILVLEDSDTAVRQDAVRALGQIGDTRAIPLLLSSLALETPSLKLPSIEALGQLRSTEAIPMLIALVNSLPKEAYEDRIEGCTDPQYKEDLPPLEAAIRALGKIRDPQAIPALIQALQSTLLRTEAAEALTQFGQTAVNPLLNLLKTTKNDNLRRHVLESLSHLGWRPGQIRI</sequence>
<dbReference type="KEGG" id="nneo:PQG83_14530"/>
<dbReference type="SMART" id="SM00567">
    <property type="entry name" value="EZ_HEAT"/>
    <property type="match status" value="10"/>
</dbReference>
<dbReference type="Pfam" id="PF13646">
    <property type="entry name" value="HEAT_2"/>
    <property type="match status" value="4"/>
</dbReference>
<dbReference type="RefSeq" id="WP_312742439.1">
    <property type="nucleotide sequence ID" value="NZ_CP116968.1"/>
</dbReference>
<dbReference type="PANTHER" id="PTHR12697">
    <property type="entry name" value="PBS LYASE HEAT-LIKE PROTEIN"/>
    <property type="match status" value="1"/>
</dbReference>
<proteinExistence type="predicted"/>
<keyword evidence="2" id="KW-1185">Reference proteome</keyword>
<name>A0AA96GGQ9_9BACT</name>
<evidence type="ECO:0000313" key="1">
    <source>
        <dbReference type="EMBL" id="WNM60967.1"/>
    </source>
</evidence>
<organism evidence="1 2">
    <name type="scientific">Candidatus Nitrospira neomarina</name>
    <dbReference type="NCBI Taxonomy" id="3020899"/>
    <lineage>
        <taxon>Bacteria</taxon>
        <taxon>Pseudomonadati</taxon>
        <taxon>Nitrospirota</taxon>
        <taxon>Nitrospiria</taxon>
        <taxon>Nitrospirales</taxon>
        <taxon>Nitrospiraceae</taxon>
        <taxon>Nitrospira</taxon>
    </lineage>
</organism>
<dbReference type="SUPFAM" id="SSF48371">
    <property type="entry name" value="ARM repeat"/>
    <property type="match status" value="1"/>
</dbReference>
<dbReference type="InterPro" id="IPR016024">
    <property type="entry name" value="ARM-type_fold"/>
</dbReference>
<gene>
    <name evidence="1" type="ORF">PQG83_14530</name>
</gene>
<dbReference type="EMBL" id="CP116968">
    <property type="protein sequence ID" value="WNM60967.1"/>
    <property type="molecule type" value="Genomic_DNA"/>
</dbReference>
<reference evidence="1 2" key="1">
    <citation type="submission" date="2023-01" db="EMBL/GenBank/DDBJ databases">
        <title>Cultivation and genomic characterization of new, ubiquitous marine nitrite-oxidizing bacteria from the Nitrospirales.</title>
        <authorList>
            <person name="Mueller A.J."/>
            <person name="Daebeler A."/>
            <person name="Herbold C.W."/>
            <person name="Kirkegaard R.H."/>
            <person name="Daims H."/>
        </authorList>
    </citation>
    <scope>NUCLEOTIDE SEQUENCE [LARGE SCALE GENOMIC DNA]</scope>
    <source>
        <strain evidence="1 2">DK</strain>
    </source>
</reference>
<dbReference type="PANTHER" id="PTHR12697:SF5">
    <property type="entry name" value="DEOXYHYPUSINE HYDROXYLASE"/>
    <property type="match status" value="1"/>
</dbReference>
<protein>
    <submittedName>
        <fullName evidence="1">HEAT repeat domain-containing protein</fullName>
    </submittedName>
</protein>
<dbReference type="Proteomes" id="UP001302494">
    <property type="component" value="Chromosome"/>
</dbReference>
<evidence type="ECO:0000313" key="2">
    <source>
        <dbReference type="Proteomes" id="UP001302494"/>
    </source>
</evidence>
<accession>A0AA96GGQ9</accession>
<dbReference type="InterPro" id="IPR011989">
    <property type="entry name" value="ARM-like"/>
</dbReference>
<dbReference type="GO" id="GO:0016491">
    <property type="term" value="F:oxidoreductase activity"/>
    <property type="evidence" value="ECO:0007669"/>
    <property type="project" value="TreeGrafter"/>
</dbReference>
<dbReference type="InterPro" id="IPR004155">
    <property type="entry name" value="PBS_lyase_HEAT"/>
</dbReference>